<dbReference type="PANTHER" id="PTHR46401">
    <property type="entry name" value="GLYCOSYLTRANSFERASE WBBK-RELATED"/>
    <property type="match status" value="1"/>
</dbReference>
<gene>
    <name evidence="4" type="ORF">D4Z93_00730</name>
</gene>
<dbReference type="GO" id="GO:0016757">
    <property type="term" value="F:glycosyltransferase activity"/>
    <property type="evidence" value="ECO:0007669"/>
    <property type="project" value="InterPro"/>
</dbReference>
<dbReference type="OrthoDB" id="9797829at2"/>
<dbReference type="RefSeq" id="WP_119969873.1">
    <property type="nucleotide sequence ID" value="NZ_CP032416.1"/>
</dbReference>
<dbReference type="EMBL" id="CP032416">
    <property type="protein sequence ID" value="AYD39162.1"/>
    <property type="molecule type" value="Genomic_DNA"/>
</dbReference>
<feature type="domain" description="Glycosyltransferase subfamily 4-like N-terminal" evidence="3">
    <location>
        <begin position="55"/>
        <end position="172"/>
    </location>
</feature>
<dbReference type="AlphaFoldDB" id="A0A386H0G0"/>
<dbReference type="Gene3D" id="3.40.50.2000">
    <property type="entry name" value="Glycogen Phosphorylase B"/>
    <property type="match status" value="2"/>
</dbReference>
<keyword evidence="5" id="KW-1185">Reference proteome</keyword>
<reference evidence="4 5" key="1">
    <citation type="journal article" date="2019" name="Int. J. Syst. Evol. Microbiol.">
        <title>Clostridium fermenticellae sp. nov., isolated from the mud in a fermentation cellar for the production of the Chinese liquor, baijiu.</title>
        <authorList>
            <person name="Xu P.X."/>
            <person name="Chai L.J."/>
            <person name="Qiu T."/>
            <person name="Zhang X.J."/>
            <person name="Lu Z.M."/>
            <person name="Xiao C."/>
            <person name="Wang S.T."/>
            <person name="Shen C.H."/>
            <person name="Shi J.S."/>
            <person name="Xu Z.H."/>
        </authorList>
    </citation>
    <scope>NUCLEOTIDE SEQUENCE [LARGE SCALE GENOMIC DNA]</scope>
    <source>
        <strain evidence="4 5">JN500901</strain>
    </source>
</reference>
<evidence type="ECO:0000256" key="1">
    <source>
        <dbReference type="ARBA" id="ARBA00022679"/>
    </source>
</evidence>
<evidence type="ECO:0000313" key="5">
    <source>
        <dbReference type="Proteomes" id="UP000266301"/>
    </source>
</evidence>
<evidence type="ECO:0000259" key="3">
    <source>
        <dbReference type="Pfam" id="PF13439"/>
    </source>
</evidence>
<dbReference type="GO" id="GO:0009103">
    <property type="term" value="P:lipopolysaccharide biosynthetic process"/>
    <property type="evidence" value="ECO:0007669"/>
    <property type="project" value="TreeGrafter"/>
</dbReference>
<dbReference type="FunFam" id="3.40.50.2000:FF:000119">
    <property type="entry name" value="Glycosyl transferase group 1"/>
    <property type="match status" value="1"/>
</dbReference>
<keyword evidence="1 4" id="KW-0808">Transferase</keyword>
<protein>
    <submittedName>
        <fullName evidence="4">Glycosyltransferase family 1 protein</fullName>
    </submittedName>
</protein>
<accession>A0A386H0G0</accession>
<dbReference type="PANTHER" id="PTHR46401:SF2">
    <property type="entry name" value="GLYCOSYLTRANSFERASE WBBK-RELATED"/>
    <property type="match status" value="1"/>
</dbReference>
<dbReference type="Proteomes" id="UP000266301">
    <property type="component" value="Chromosome"/>
</dbReference>
<proteinExistence type="predicted"/>
<name>A0A386H0G0_9CLOT</name>
<dbReference type="InterPro" id="IPR028098">
    <property type="entry name" value="Glyco_trans_4-like_N"/>
</dbReference>
<evidence type="ECO:0000259" key="2">
    <source>
        <dbReference type="Pfam" id="PF00534"/>
    </source>
</evidence>
<dbReference type="InterPro" id="IPR001296">
    <property type="entry name" value="Glyco_trans_1"/>
</dbReference>
<dbReference type="KEGG" id="cfer:D4Z93_00730"/>
<dbReference type="SUPFAM" id="SSF53756">
    <property type="entry name" value="UDP-Glycosyltransferase/glycogen phosphorylase"/>
    <property type="match status" value="1"/>
</dbReference>
<dbReference type="Pfam" id="PF00534">
    <property type="entry name" value="Glycos_transf_1"/>
    <property type="match status" value="1"/>
</dbReference>
<dbReference type="Pfam" id="PF13439">
    <property type="entry name" value="Glyco_transf_4"/>
    <property type="match status" value="1"/>
</dbReference>
<dbReference type="CDD" id="cd03809">
    <property type="entry name" value="GT4_MtfB-like"/>
    <property type="match status" value="1"/>
</dbReference>
<feature type="domain" description="Glycosyl transferase family 1" evidence="2">
    <location>
        <begin position="186"/>
        <end position="347"/>
    </location>
</feature>
<sequence>MRIAIDARGVNWYNGTGIGTYTDKILKHMVEEHTENYYHIYWSGDNYNQIDKSNTKILMTSKKHHKFFEDFYIPTNLKKENIDIYHVPQNGIDISENITCKKVVTVHDLIPYILPETVGRGYLNKFLKEMPNIIEMSDGIITVSEYSKNDILKFFPIDDNKIFVIPLAADTKYKVMNNIKCREFVSKKYNINKPFILYLGGFSPRKNVKSLIKAFSKIYRNLTEQYNLVVVGKLCDESDILKKLCSELNINDFVKFVGFVPEDDLPIFYNACDLFVYPSTYEGFGLPPLEAMSCGCAVVSSNISSIPEVIGDGGMLVDPFDLDSIAKSIQVLLNNNNLLIEMKTKALKQSSKFSWKKTAEKTLKAYENILIM</sequence>
<organism evidence="4 5">
    <name type="scientific">Clostridium fermenticellae</name>
    <dbReference type="NCBI Taxonomy" id="2068654"/>
    <lineage>
        <taxon>Bacteria</taxon>
        <taxon>Bacillati</taxon>
        <taxon>Bacillota</taxon>
        <taxon>Clostridia</taxon>
        <taxon>Eubacteriales</taxon>
        <taxon>Clostridiaceae</taxon>
        <taxon>Clostridium</taxon>
    </lineage>
</organism>
<evidence type="ECO:0000313" key="4">
    <source>
        <dbReference type="EMBL" id="AYD39162.1"/>
    </source>
</evidence>